<reference evidence="1 2" key="1">
    <citation type="submission" date="2018-08" db="EMBL/GenBank/DDBJ databases">
        <title>Crown Gall in kiwifruit.</title>
        <authorList>
            <person name="Visnovsky S.B."/>
            <person name="Pitman A.R."/>
        </authorList>
    </citation>
    <scope>NUCLEOTIDE SEQUENCE [LARGE SCALE GENOMIC DNA]</scope>
    <source>
        <strain evidence="1 2">SBV_302_78_2</strain>
    </source>
</reference>
<evidence type="ECO:0000313" key="2">
    <source>
        <dbReference type="Proteomes" id="UP000473658"/>
    </source>
</evidence>
<name>A0AA88EZ52_RHIRH</name>
<organism evidence="1 2">
    <name type="scientific">Rhizobium rhizogenes</name>
    <name type="common">Agrobacterium rhizogenes</name>
    <dbReference type="NCBI Taxonomy" id="359"/>
    <lineage>
        <taxon>Bacteria</taxon>
        <taxon>Pseudomonadati</taxon>
        <taxon>Pseudomonadota</taxon>
        <taxon>Alphaproteobacteria</taxon>
        <taxon>Hyphomicrobiales</taxon>
        <taxon>Rhizobiaceae</taxon>
        <taxon>Rhizobium/Agrobacterium group</taxon>
        <taxon>Rhizobium</taxon>
    </lineage>
</organism>
<sequence>MGKNNMNIDNEIKHAFSPILREPAWMARLGHGSFLTFEFGAPTLRRKDPTEHFKKRMMIVRGEWHLWIYCCLWEVRDGGALVANSDSSREQMSNAARILDGQILCSVGYLRDTMRCRFEFDLGGILETWLDRTDPSEQWMLYNGQNDVWTLNAENELKRTPYQISQPTASMRLAPD</sequence>
<evidence type="ECO:0000313" key="1">
    <source>
        <dbReference type="EMBL" id="KAA3497831.1"/>
    </source>
</evidence>
<dbReference type="AlphaFoldDB" id="A0AA88EZ52"/>
<proteinExistence type="predicted"/>
<gene>
    <name evidence="1" type="ORF">DXM27_25580</name>
</gene>
<dbReference type="Proteomes" id="UP000473658">
    <property type="component" value="Unassembled WGS sequence"/>
</dbReference>
<dbReference type="EMBL" id="QRFF01000019">
    <property type="protein sequence ID" value="KAA3497831.1"/>
    <property type="molecule type" value="Genomic_DNA"/>
</dbReference>
<comment type="caution">
    <text evidence="1">The sequence shown here is derived from an EMBL/GenBank/DDBJ whole genome shotgun (WGS) entry which is preliminary data.</text>
</comment>
<protein>
    <submittedName>
        <fullName evidence="1">Uncharacterized protein</fullName>
    </submittedName>
</protein>
<accession>A0AA88EZ52</accession>